<dbReference type="GO" id="GO:0005737">
    <property type="term" value="C:cytoplasm"/>
    <property type="evidence" value="ECO:0007669"/>
    <property type="project" value="UniProtKB-SubCell"/>
</dbReference>
<organism evidence="7 8">
    <name type="scientific">Spirosoma radiotolerans</name>
    <dbReference type="NCBI Taxonomy" id="1379870"/>
    <lineage>
        <taxon>Bacteria</taxon>
        <taxon>Pseudomonadati</taxon>
        <taxon>Bacteroidota</taxon>
        <taxon>Cytophagia</taxon>
        <taxon>Cytophagales</taxon>
        <taxon>Cytophagaceae</taxon>
        <taxon>Spirosoma</taxon>
    </lineage>
</organism>
<dbReference type="HAMAP" id="MF_00376">
    <property type="entry name" value="Dephospho_CoA_kinase"/>
    <property type="match status" value="1"/>
</dbReference>
<dbReference type="AlphaFoldDB" id="A0A0E3ZYP7"/>
<keyword evidence="5 7" id="KW-0418">Kinase</keyword>
<dbReference type="HOGENOM" id="CLU_057180_3_1_10"/>
<evidence type="ECO:0000256" key="2">
    <source>
        <dbReference type="ARBA" id="ARBA00022741"/>
    </source>
</evidence>
<comment type="catalytic activity">
    <reaction evidence="5">
        <text>3'-dephospho-CoA + ATP = ADP + CoA + H(+)</text>
        <dbReference type="Rhea" id="RHEA:18245"/>
        <dbReference type="ChEBI" id="CHEBI:15378"/>
        <dbReference type="ChEBI" id="CHEBI:30616"/>
        <dbReference type="ChEBI" id="CHEBI:57287"/>
        <dbReference type="ChEBI" id="CHEBI:57328"/>
        <dbReference type="ChEBI" id="CHEBI:456216"/>
        <dbReference type="EC" id="2.7.1.24"/>
    </reaction>
</comment>
<dbReference type="GO" id="GO:0005524">
    <property type="term" value="F:ATP binding"/>
    <property type="evidence" value="ECO:0007669"/>
    <property type="project" value="UniProtKB-UniRule"/>
</dbReference>
<dbReference type="PROSITE" id="PS51219">
    <property type="entry name" value="DPCK"/>
    <property type="match status" value="1"/>
</dbReference>
<dbReference type="RefSeq" id="WP_046576678.1">
    <property type="nucleotide sequence ID" value="NZ_CP010429.1"/>
</dbReference>
<accession>A0A0E3ZYP7</accession>
<evidence type="ECO:0000256" key="5">
    <source>
        <dbReference type="HAMAP-Rule" id="MF_00376"/>
    </source>
</evidence>
<dbReference type="SUPFAM" id="SSF52540">
    <property type="entry name" value="P-loop containing nucleoside triphosphate hydrolases"/>
    <property type="match status" value="1"/>
</dbReference>
<evidence type="ECO:0000313" key="8">
    <source>
        <dbReference type="Proteomes" id="UP000033054"/>
    </source>
</evidence>
<dbReference type="Gene3D" id="3.40.50.300">
    <property type="entry name" value="P-loop containing nucleotide triphosphate hydrolases"/>
    <property type="match status" value="1"/>
</dbReference>
<dbReference type="InterPro" id="IPR001977">
    <property type="entry name" value="Depp_CoAkinase"/>
</dbReference>
<keyword evidence="4 5" id="KW-0173">Coenzyme A biosynthesis</keyword>
<dbReference type="UniPathway" id="UPA00241">
    <property type="reaction ID" value="UER00356"/>
</dbReference>
<dbReference type="Proteomes" id="UP000033054">
    <property type="component" value="Chromosome"/>
</dbReference>
<reference evidence="7 8" key="1">
    <citation type="journal article" date="2014" name="Curr. Microbiol.">
        <title>Spirosoma radiotolerans sp. nov., a gamma-radiation-resistant bacterium isolated from gamma ray-irradiated soil.</title>
        <authorList>
            <person name="Lee J.J."/>
            <person name="Srinivasan S."/>
            <person name="Lim S."/>
            <person name="Joe M."/>
            <person name="Im S."/>
            <person name="Bae S.I."/>
            <person name="Park K.R."/>
            <person name="Han J.H."/>
            <person name="Park S.H."/>
            <person name="Joo B.M."/>
            <person name="Park S.J."/>
            <person name="Kim M.K."/>
        </authorList>
    </citation>
    <scope>NUCLEOTIDE SEQUENCE [LARGE SCALE GENOMIC DNA]</scope>
    <source>
        <strain evidence="7 8">DG5A</strain>
    </source>
</reference>
<dbReference type="KEGG" id="srd:SD10_21680"/>
<evidence type="ECO:0000313" key="7">
    <source>
        <dbReference type="EMBL" id="AKD57113.1"/>
    </source>
</evidence>
<evidence type="ECO:0000256" key="1">
    <source>
        <dbReference type="ARBA" id="ARBA00009018"/>
    </source>
</evidence>
<dbReference type="EMBL" id="CP010429">
    <property type="protein sequence ID" value="AKD57113.1"/>
    <property type="molecule type" value="Genomic_DNA"/>
</dbReference>
<comment type="similarity">
    <text evidence="1 5">Belongs to the CoaE family.</text>
</comment>
<keyword evidence="3 5" id="KW-0067">ATP-binding</keyword>
<name>A0A0E3ZYP7_9BACT</name>
<sequence>MKTPLQIGVTGGIGSGKSIVCAVFASLGIPVYAADERAKWLTEHDPILKADIQRVLGPNAYDALGHYNRAWVASQVFADPALLTALNSVIHPRVLADTAAWVNEQADKPYVVKEAALMKAAGSGNSLDKVIVVQAPVALRIERIRKRDPQRSEAEIQQIIDRQISDDERLQLANYVIENDESQLLLPQIIRLHNDFLQQASN</sequence>
<protein>
    <recommendedName>
        <fullName evidence="5 6">Dephospho-CoA kinase</fullName>
        <ecNumber evidence="5 6">2.7.1.24</ecNumber>
    </recommendedName>
    <alternativeName>
        <fullName evidence="5">Dephosphocoenzyme A kinase</fullName>
    </alternativeName>
</protein>
<dbReference type="EC" id="2.7.1.24" evidence="5 6"/>
<dbReference type="PATRIC" id="fig|1379870.5.peg.4683"/>
<dbReference type="OrthoDB" id="9812943at2"/>
<dbReference type="PANTHER" id="PTHR10695:SF46">
    <property type="entry name" value="BIFUNCTIONAL COENZYME A SYNTHASE-RELATED"/>
    <property type="match status" value="1"/>
</dbReference>
<comment type="subcellular location">
    <subcellularLocation>
        <location evidence="5">Cytoplasm</location>
    </subcellularLocation>
</comment>
<evidence type="ECO:0000256" key="4">
    <source>
        <dbReference type="ARBA" id="ARBA00022993"/>
    </source>
</evidence>
<dbReference type="NCBIfam" id="TIGR00152">
    <property type="entry name" value="dephospho-CoA kinase"/>
    <property type="match status" value="1"/>
</dbReference>
<keyword evidence="2 5" id="KW-0547">Nucleotide-binding</keyword>
<feature type="binding site" evidence="5">
    <location>
        <begin position="14"/>
        <end position="19"/>
    </location>
    <ligand>
        <name>ATP</name>
        <dbReference type="ChEBI" id="CHEBI:30616"/>
    </ligand>
</feature>
<keyword evidence="5" id="KW-0963">Cytoplasm</keyword>
<dbReference type="GO" id="GO:0015937">
    <property type="term" value="P:coenzyme A biosynthetic process"/>
    <property type="evidence" value="ECO:0007669"/>
    <property type="project" value="UniProtKB-UniRule"/>
</dbReference>
<keyword evidence="5" id="KW-0808">Transferase</keyword>
<dbReference type="GO" id="GO:0004140">
    <property type="term" value="F:dephospho-CoA kinase activity"/>
    <property type="evidence" value="ECO:0007669"/>
    <property type="project" value="UniProtKB-UniRule"/>
</dbReference>
<comment type="function">
    <text evidence="5">Catalyzes the phosphorylation of the 3'-hydroxyl group of dephosphocoenzyme A to form coenzyme A.</text>
</comment>
<proteinExistence type="inferred from homology"/>
<gene>
    <name evidence="5" type="primary">coaE</name>
    <name evidence="7" type="ORF">SD10_21680</name>
</gene>
<dbReference type="STRING" id="1379870.SD10_21680"/>
<dbReference type="Pfam" id="PF01121">
    <property type="entry name" value="CoaE"/>
    <property type="match status" value="1"/>
</dbReference>
<comment type="pathway">
    <text evidence="5">Cofactor biosynthesis; coenzyme A biosynthesis; CoA from (R)-pantothenate: step 5/5.</text>
</comment>
<keyword evidence="8" id="KW-1185">Reference proteome</keyword>
<dbReference type="InterPro" id="IPR027417">
    <property type="entry name" value="P-loop_NTPase"/>
</dbReference>
<dbReference type="PANTHER" id="PTHR10695">
    <property type="entry name" value="DEPHOSPHO-COA KINASE-RELATED"/>
    <property type="match status" value="1"/>
</dbReference>
<evidence type="ECO:0000256" key="3">
    <source>
        <dbReference type="ARBA" id="ARBA00022840"/>
    </source>
</evidence>
<dbReference type="CDD" id="cd02022">
    <property type="entry name" value="DPCK"/>
    <property type="match status" value="1"/>
</dbReference>
<evidence type="ECO:0000256" key="6">
    <source>
        <dbReference type="NCBIfam" id="TIGR00152"/>
    </source>
</evidence>